<evidence type="ECO:0000313" key="2">
    <source>
        <dbReference type="Proteomes" id="UP000078492"/>
    </source>
</evidence>
<dbReference type="Proteomes" id="UP000078492">
    <property type="component" value="Unassembled WGS sequence"/>
</dbReference>
<organism evidence="1 2">
    <name type="scientific">Trachymyrmex cornetzi</name>
    <dbReference type="NCBI Taxonomy" id="471704"/>
    <lineage>
        <taxon>Eukaryota</taxon>
        <taxon>Metazoa</taxon>
        <taxon>Ecdysozoa</taxon>
        <taxon>Arthropoda</taxon>
        <taxon>Hexapoda</taxon>
        <taxon>Insecta</taxon>
        <taxon>Pterygota</taxon>
        <taxon>Neoptera</taxon>
        <taxon>Endopterygota</taxon>
        <taxon>Hymenoptera</taxon>
        <taxon>Apocrita</taxon>
        <taxon>Aculeata</taxon>
        <taxon>Formicoidea</taxon>
        <taxon>Formicidae</taxon>
        <taxon>Myrmicinae</taxon>
        <taxon>Trachymyrmex</taxon>
    </lineage>
</organism>
<name>A0A195EIZ3_9HYME</name>
<accession>A0A195EIZ3</accession>
<protein>
    <submittedName>
        <fullName evidence="1">Uncharacterized protein</fullName>
    </submittedName>
</protein>
<dbReference type="AlphaFoldDB" id="A0A195EIZ3"/>
<reference evidence="1 2" key="1">
    <citation type="submission" date="2015-09" db="EMBL/GenBank/DDBJ databases">
        <title>Trachymyrmex cornetzi WGS genome.</title>
        <authorList>
            <person name="Nygaard S."/>
            <person name="Hu H."/>
            <person name="Boomsma J."/>
            <person name="Zhang G."/>
        </authorList>
    </citation>
    <scope>NUCLEOTIDE SEQUENCE [LARGE SCALE GENOMIC DNA]</scope>
    <source>
        <strain evidence="1">Tcor2-1</strain>
        <tissue evidence="1">Whole body</tissue>
    </source>
</reference>
<sequence length="200" mass="22293">MNDEGTEWRSLVNVMFEALGAGGLCRDKVRSEYAYLAVNSERAANKRIFSIPALSKEDTQRTFHLRPTLPIGNFRQNEPLVFCHYPLEMVIFGSLRSLSSEVVASDFRASSIQLPQVPKSKKDGEIRKTSTPKTKRAKEVGIMRRLMACCKIIVVVVVCQTLSLRLSEFIRKFSLNQTVINAATTAGVKTSLASPPFRAP</sequence>
<gene>
    <name evidence="1" type="ORF">ALC57_02290</name>
</gene>
<dbReference type="EMBL" id="KQ978801">
    <property type="protein sequence ID" value="KYN28230.1"/>
    <property type="molecule type" value="Genomic_DNA"/>
</dbReference>
<evidence type="ECO:0000313" key="1">
    <source>
        <dbReference type="EMBL" id="KYN28230.1"/>
    </source>
</evidence>
<keyword evidence="2" id="KW-1185">Reference proteome</keyword>
<proteinExistence type="predicted"/>